<dbReference type="Proteomes" id="UP001055879">
    <property type="component" value="Linkage Group LG01"/>
</dbReference>
<keyword evidence="2" id="KW-1185">Reference proteome</keyword>
<evidence type="ECO:0000313" key="2">
    <source>
        <dbReference type="Proteomes" id="UP001055879"/>
    </source>
</evidence>
<accession>A0ACB9FKK4</accession>
<protein>
    <submittedName>
        <fullName evidence="1">Uncharacterized protein</fullName>
    </submittedName>
</protein>
<dbReference type="EMBL" id="CM042047">
    <property type="protein sequence ID" value="KAI3771692.1"/>
    <property type="molecule type" value="Genomic_DNA"/>
</dbReference>
<evidence type="ECO:0000313" key="1">
    <source>
        <dbReference type="EMBL" id="KAI3771692.1"/>
    </source>
</evidence>
<organism evidence="1 2">
    <name type="scientific">Arctium lappa</name>
    <name type="common">Greater burdock</name>
    <name type="synonym">Lappa major</name>
    <dbReference type="NCBI Taxonomy" id="4217"/>
    <lineage>
        <taxon>Eukaryota</taxon>
        <taxon>Viridiplantae</taxon>
        <taxon>Streptophyta</taxon>
        <taxon>Embryophyta</taxon>
        <taxon>Tracheophyta</taxon>
        <taxon>Spermatophyta</taxon>
        <taxon>Magnoliopsida</taxon>
        <taxon>eudicotyledons</taxon>
        <taxon>Gunneridae</taxon>
        <taxon>Pentapetalae</taxon>
        <taxon>asterids</taxon>
        <taxon>campanulids</taxon>
        <taxon>Asterales</taxon>
        <taxon>Asteraceae</taxon>
        <taxon>Carduoideae</taxon>
        <taxon>Cardueae</taxon>
        <taxon>Arctiinae</taxon>
        <taxon>Arctium</taxon>
    </lineage>
</organism>
<proteinExistence type="predicted"/>
<reference evidence="1 2" key="2">
    <citation type="journal article" date="2022" name="Mol. Ecol. Resour.">
        <title>The genomes of chicory, endive, great burdock and yacon provide insights into Asteraceae paleo-polyploidization history and plant inulin production.</title>
        <authorList>
            <person name="Fan W."/>
            <person name="Wang S."/>
            <person name="Wang H."/>
            <person name="Wang A."/>
            <person name="Jiang F."/>
            <person name="Liu H."/>
            <person name="Zhao H."/>
            <person name="Xu D."/>
            <person name="Zhang Y."/>
        </authorList>
    </citation>
    <scope>NUCLEOTIDE SEQUENCE [LARGE SCALE GENOMIC DNA]</scope>
    <source>
        <strain evidence="2">cv. Niubang</strain>
    </source>
</reference>
<reference evidence="2" key="1">
    <citation type="journal article" date="2022" name="Mol. Ecol. Resour.">
        <title>The genomes of chicory, endive, great burdock and yacon provide insights into Asteraceae palaeo-polyploidization history and plant inulin production.</title>
        <authorList>
            <person name="Fan W."/>
            <person name="Wang S."/>
            <person name="Wang H."/>
            <person name="Wang A."/>
            <person name="Jiang F."/>
            <person name="Liu H."/>
            <person name="Zhao H."/>
            <person name="Xu D."/>
            <person name="Zhang Y."/>
        </authorList>
    </citation>
    <scope>NUCLEOTIDE SEQUENCE [LARGE SCALE GENOMIC DNA]</scope>
    <source>
        <strain evidence="2">cv. Niubang</strain>
    </source>
</reference>
<gene>
    <name evidence="1" type="ORF">L6452_02859</name>
</gene>
<comment type="caution">
    <text evidence="1">The sequence shown here is derived from an EMBL/GenBank/DDBJ whole genome shotgun (WGS) entry which is preliminary data.</text>
</comment>
<sequence length="174" mass="20157">MEIGPRKKDCDKGQQRYGGSSHKRRTTSEDKHRLELDQKKKKTLDKQLEFLLGQTERYSTRLAENLSPRQRVNSSLVQEQPAIQYEDHTDVNGRAEPNEDDEHTIEEDEALITGDERREELEALHNEVDLPLKELLRHYAVAEENGDFLLANGEEKDDETTLLEEEELTSKGRT</sequence>
<name>A0ACB9FKK4_ARCLA</name>